<name>A0ABU7PK62_9ACTN</name>
<sequence>MEWHVAGRIEDYALIGDMQTAALVCIDGTVDWLCLPRFDSPAVFAGLLGTEEHGFWRVGPADPEGGEPPRATRRRYRGDSLVLESEWDTWRGTVRVIDFMPPRDGAPQLIRIVEGVSGRVPMCSSLRMRFSYGQITPWVHKVGDRTVAVAGPDSVWLDTEVDTYGKDLTTYSEFTVSPGDRIAFTISWEPSHKPQPALPDPEGSLTATEDFWREWVEQCTYTGPYREAVIRSLITLKALTYGPTGGIVAAPTTSLPEDIGGVRNWDYRFTWLRDAAITLSSLLRTGYREEARAWREWLLRAVAGDPENLQIMYGIAGERELGENELHWLPGYENSAPVRIGNGAAHQLQLDVYGEVTEALHLANMTGLTRNDYACLLQLKLIRYLEKHWMEPDEGIWEVRGPRRHFVHSKVMAWVAVDRTVKLIESGEVDGPLERFKELRDEIHYDVCEKGFDRERNTFTQSYGSRELDASLLLIPQMGFLPPDDKRVIGTIEAIQRELSTSDGFVLRYRTSSSDESGDENLDGLPGDEGAFLACSFWLADDLAMIGRVEEARRLFEKLLALRNDLGLLAEEWDPRRQRQVGNFPQAFSHVPLIDTALRLTACGAFRS</sequence>
<dbReference type="PANTHER" id="PTHR31616:SF0">
    <property type="entry name" value="GLUCAN 1,4-ALPHA-GLUCOSIDASE"/>
    <property type="match status" value="1"/>
</dbReference>
<gene>
    <name evidence="3" type="ORF">V2S66_30140</name>
</gene>
<protein>
    <submittedName>
        <fullName evidence="3">Glycoside hydrolase family 15 protein</fullName>
    </submittedName>
</protein>
<dbReference type="Pfam" id="PF00723">
    <property type="entry name" value="Glyco_hydro_15"/>
    <property type="match status" value="1"/>
</dbReference>
<keyword evidence="3" id="KW-0378">Hydrolase</keyword>
<reference evidence="3 4" key="1">
    <citation type="submission" date="2023-12" db="EMBL/GenBank/DDBJ databases">
        <title>Streptomyces sp. V4-01.</title>
        <authorList>
            <person name="Somphong A."/>
            <person name="Phongsopitanun W."/>
        </authorList>
    </citation>
    <scope>NUCLEOTIDE SEQUENCE [LARGE SCALE GENOMIC DNA]</scope>
    <source>
        <strain evidence="3 4">V4-01</strain>
    </source>
</reference>
<dbReference type="GO" id="GO:0016787">
    <property type="term" value="F:hydrolase activity"/>
    <property type="evidence" value="ECO:0007669"/>
    <property type="project" value="UniProtKB-KW"/>
</dbReference>
<dbReference type="EMBL" id="JAZEWV010000041">
    <property type="protein sequence ID" value="MEE4546216.1"/>
    <property type="molecule type" value="Genomic_DNA"/>
</dbReference>
<dbReference type="Proteomes" id="UP001344658">
    <property type="component" value="Unassembled WGS sequence"/>
</dbReference>
<accession>A0ABU7PK62</accession>
<dbReference type="InterPro" id="IPR012341">
    <property type="entry name" value="6hp_glycosidase-like_sf"/>
</dbReference>
<evidence type="ECO:0000313" key="4">
    <source>
        <dbReference type="Proteomes" id="UP001344658"/>
    </source>
</evidence>
<comment type="caution">
    <text evidence="3">The sequence shown here is derived from an EMBL/GenBank/DDBJ whole genome shotgun (WGS) entry which is preliminary data.</text>
</comment>
<feature type="domain" description="GH15-like" evidence="1">
    <location>
        <begin position="223"/>
        <end position="597"/>
    </location>
</feature>
<proteinExistence type="predicted"/>
<dbReference type="Gene3D" id="1.50.10.10">
    <property type="match status" value="1"/>
</dbReference>
<keyword evidence="4" id="KW-1185">Reference proteome</keyword>
<evidence type="ECO:0000313" key="3">
    <source>
        <dbReference type="EMBL" id="MEE4546216.1"/>
    </source>
</evidence>
<dbReference type="PANTHER" id="PTHR31616">
    <property type="entry name" value="TREHALASE"/>
    <property type="match status" value="1"/>
</dbReference>
<dbReference type="SUPFAM" id="SSF48208">
    <property type="entry name" value="Six-hairpin glycosidases"/>
    <property type="match status" value="1"/>
</dbReference>
<dbReference type="RefSeq" id="WP_330799933.1">
    <property type="nucleotide sequence ID" value="NZ_JAZEWV010000041.1"/>
</dbReference>
<evidence type="ECO:0000259" key="1">
    <source>
        <dbReference type="Pfam" id="PF00723"/>
    </source>
</evidence>
<dbReference type="InterPro" id="IPR045582">
    <property type="entry name" value="Trehalase-like_N"/>
</dbReference>
<organism evidence="3 4">
    <name type="scientific">Actinacidiphila polyblastidii</name>
    <dbReference type="NCBI Taxonomy" id="3110430"/>
    <lineage>
        <taxon>Bacteria</taxon>
        <taxon>Bacillati</taxon>
        <taxon>Actinomycetota</taxon>
        <taxon>Actinomycetes</taxon>
        <taxon>Kitasatosporales</taxon>
        <taxon>Streptomycetaceae</taxon>
        <taxon>Actinacidiphila</taxon>
    </lineage>
</organism>
<dbReference type="InterPro" id="IPR011613">
    <property type="entry name" value="GH15-like"/>
</dbReference>
<dbReference type="InterPro" id="IPR008928">
    <property type="entry name" value="6-hairpin_glycosidase_sf"/>
</dbReference>
<feature type="domain" description="Trehalase-like N-terminal" evidence="2">
    <location>
        <begin position="6"/>
        <end position="144"/>
    </location>
</feature>
<dbReference type="Pfam" id="PF19291">
    <property type="entry name" value="TREH_N"/>
    <property type="match status" value="1"/>
</dbReference>
<evidence type="ECO:0000259" key="2">
    <source>
        <dbReference type="Pfam" id="PF19291"/>
    </source>
</evidence>